<dbReference type="Gene3D" id="2.60.40.10">
    <property type="entry name" value="Immunoglobulins"/>
    <property type="match status" value="2"/>
</dbReference>
<feature type="domain" description="IPT/TIG" evidence="4">
    <location>
        <begin position="559"/>
        <end position="619"/>
    </location>
</feature>
<dbReference type="InterPro" id="IPR052014">
    <property type="entry name" value="Dictyostelium_Tiger"/>
</dbReference>
<feature type="signal peptide" evidence="3">
    <location>
        <begin position="1"/>
        <end position="19"/>
    </location>
</feature>
<evidence type="ECO:0000313" key="6">
    <source>
        <dbReference type="Proteomes" id="UP000001396"/>
    </source>
</evidence>
<comment type="caution">
    <text evidence="5">The sequence shown here is derived from an EMBL/GenBank/DDBJ whole genome shotgun (WGS) entry which is preliminary data.</text>
</comment>
<dbReference type="PANTHER" id="PTHR31341">
    <property type="entry name" value="IPT/TIG DOMAIN-CONTAINING PROTEIN-RELATED-RELATED"/>
    <property type="match status" value="1"/>
</dbReference>
<keyword evidence="2" id="KW-0472">Membrane</keyword>
<keyword evidence="2" id="KW-0812">Transmembrane</keyword>
<keyword evidence="3" id="KW-0732">Signal</keyword>
<accession>D3BTR8</accession>
<sequence length="744" mass="81266">MSTLYIYLLLILFINKTNFLNSSNIPIINDIKYDVGSALVYGSNMNSVANVTVTKLGSSSSDLLHFVSISSNDSVLQVNFDGTDVYYGTIELCSSVCARHQWNPIVIDSISMVPTQGGNITINGYYLLPFPQLNNSLTFTKWSITPPTVFNNISMIVVQYQPPPPLSTPKQQPQPSGSNVTIDIQIKDSILKRSYSFKSPVFELVEVINSSLHINGQSFGSDVSLLSVKLDGVPLNITQLISHYNITCSFADNPLLYYSSLSIAGIKKLVVDVNNNPSSFDYINRPIVNQISTVASNTGGTVSINGELFASILNNSKASTNVSVSIGNGAIVPTDIKIVNNTLITFAVPPKPKDMVLSNLELVVTIDGASSIAQDDTVFSYDRPTLVSSKQIVDNIVITGRNIALSSMVVVFFDKDTSLRPDSLSNNTNNNDTLITFDVDSIPYNIASGSYSKVYINANNIRSNYVTVNIKPIIVSSTHAPVQGGLVTLFGRFWNADTPQTSIKVTIGGKACPLSSPPSPAAIRCFMPPGTGLNQSIQLQLNGSVVDRPDNYKFQYQNPVIVDISEGSSKGGVVTLIGANFANKLNISLGNQTCDKSTYVNDTMVLCDISASKLSNLPADTLLMGNVTVDGLSGTALLYKFSKTTNINNHSNTSDGFKLIYIIPIVVIVFALISIGVIIYVKRRRPKKMSIVQIQLNLLRPSHLDDEQFEERWYEEQLNMLIREGIPKSEAKAYLKWFQENKDK</sequence>
<evidence type="ECO:0000256" key="1">
    <source>
        <dbReference type="ARBA" id="ARBA00023180"/>
    </source>
</evidence>
<dbReference type="Proteomes" id="UP000001396">
    <property type="component" value="Unassembled WGS sequence"/>
</dbReference>
<evidence type="ECO:0000256" key="3">
    <source>
        <dbReference type="SAM" id="SignalP"/>
    </source>
</evidence>
<dbReference type="EMBL" id="ADBJ01000056">
    <property type="protein sequence ID" value="EFA75104.1"/>
    <property type="molecule type" value="Genomic_DNA"/>
</dbReference>
<feature type="domain" description="IPT/TIG" evidence="4">
    <location>
        <begin position="479"/>
        <end position="556"/>
    </location>
</feature>
<dbReference type="SUPFAM" id="SSF81296">
    <property type="entry name" value="E set domains"/>
    <property type="match status" value="2"/>
</dbReference>
<feature type="domain" description="IPT/TIG" evidence="4">
    <location>
        <begin position="286"/>
        <end position="381"/>
    </location>
</feature>
<protein>
    <submittedName>
        <fullName evidence="5">IPT/TIG domain-containing protein</fullName>
    </submittedName>
</protein>
<proteinExistence type="predicted"/>
<feature type="transmembrane region" description="Helical" evidence="2">
    <location>
        <begin position="659"/>
        <end position="681"/>
    </location>
</feature>
<keyword evidence="1" id="KW-0325">Glycoprotein</keyword>
<dbReference type="InParanoid" id="D3BTR8"/>
<dbReference type="GeneID" id="31366646"/>
<dbReference type="RefSeq" id="XP_020427238.1">
    <property type="nucleotide sequence ID" value="XM_020581935.1"/>
</dbReference>
<dbReference type="InterPro" id="IPR002909">
    <property type="entry name" value="IPT_dom"/>
</dbReference>
<feature type="chain" id="PRO_5003041483" evidence="3">
    <location>
        <begin position="20"/>
        <end position="744"/>
    </location>
</feature>
<reference evidence="5 6" key="1">
    <citation type="journal article" date="2011" name="Genome Res.">
        <title>Phylogeny-wide analysis of social amoeba genomes highlights ancient origins for complex intercellular communication.</title>
        <authorList>
            <person name="Heidel A.J."/>
            <person name="Lawal H.M."/>
            <person name="Felder M."/>
            <person name="Schilde C."/>
            <person name="Helps N.R."/>
            <person name="Tunggal B."/>
            <person name="Rivero F."/>
            <person name="John U."/>
            <person name="Schleicher M."/>
            <person name="Eichinger L."/>
            <person name="Platzer M."/>
            <person name="Noegel A.A."/>
            <person name="Schaap P."/>
            <person name="Gloeckner G."/>
        </authorList>
    </citation>
    <scope>NUCLEOTIDE SEQUENCE [LARGE SCALE GENOMIC DNA]</scope>
    <source>
        <strain evidence="6">ATCC 26659 / Pp 5 / PN500</strain>
    </source>
</reference>
<gene>
    <name evidence="5" type="primary">tgrM1</name>
    <name evidence="5" type="ORF">PPL_11178</name>
</gene>
<evidence type="ECO:0000259" key="4">
    <source>
        <dbReference type="Pfam" id="PF01833"/>
    </source>
</evidence>
<dbReference type="AlphaFoldDB" id="D3BTR8"/>
<name>D3BTR8_HETP5</name>
<dbReference type="InterPro" id="IPR013783">
    <property type="entry name" value="Ig-like_fold"/>
</dbReference>
<dbReference type="InterPro" id="IPR014756">
    <property type="entry name" value="Ig_E-set"/>
</dbReference>
<keyword evidence="6" id="KW-1185">Reference proteome</keyword>
<keyword evidence="2" id="KW-1133">Transmembrane helix</keyword>
<organism evidence="5 6">
    <name type="scientific">Heterostelium pallidum (strain ATCC 26659 / Pp 5 / PN500)</name>
    <name type="common">Cellular slime mold</name>
    <name type="synonym">Polysphondylium pallidum</name>
    <dbReference type="NCBI Taxonomy" id="670386"/>
    <lineage>
        <taxon>Eukaryota</taxon>
        <taxon>Amoebozoa</taxon>
        <taxon>Evosea</taxon>
        <taxon>Eumycetozoa</taxon>
        <taxon>Dictyostelia</taxon>
        <taxon>Acytosteliales</taxon>
        <taxon>Acytosteliaceae</taxon>
        <taxon>Heterostelium</taxon>
    </lineage>
</organism>
<evidence type="ECO:0000256" key="2">
    <source>
        <dbReference type="SAM" id="Phobius"/>
    </source>
</evidence>
<dbReference type="Pfam" id="PF01833">
    <property type="entry name" value="TIG"/>
    <property type="match status" value="3"/>
</dbReference>
<evidence type="ECO:0000313" key="5">
    <source>
        <dbReference type="EMBL" id="EFA75104.1"/>
    </source>
</evidence>